<dbReference type="EnsemblBacteria" id="CEQ38542">
    <property type="protein sequence ID" value="CEQ38542"/>
    <property type="gene ID" value="OE5069A1R"/>
</dbReference>
<protein>
    <submittedName>
        <fullName evidence="2">Uncharacterized protein</fullName>
    </submittedName>
</protein>
<keyword evidence="2" id="KW-0614">Plasmid</keyword>
<name>A0A0C7TXM5_HALS3</name>
<organism evidence="2 3">
    <name type="scientific">Halobacterium salinarum (strain ATCC 29341 / DSM 671 / R1)</name>
    <dbReference type="NCBI Taxonomy" id="478009"/>
    <lineage>
        <taxon>Archaea</taxon>
        <taxon>Methanobacteriati</taxon>
        <taxon>Methanobacteriota</taxon>
        <taxon>Stenosarchaea group</taxon>
        <taxon>Halobacteria</taxon>
        <taxon>Halobacteriales</taxon>
        <taxon>Halobacteriaceae</taxon>
        <taxon>Halobacterium</taxon>
        <taxon>Halobacterium salinarum NRC-34001</taxon>
    </lineage>
</organism>
<feature type="region of interest" description="Disordered" evidence="1">
    <location>
        <begin position="1"/>
        <end position="21"/>
    </location>
</feature>
<sequence>MNGYQPPLSDETSHREKTEQHADRLRLVYPHTPQCEWSTTQGTVIKKPLTAEVLMP</sequence>
<gene>
    <name evidence="2" type="ORF">OE5069A1R</name>
</gene>
<proteinExistence type="predicted"/>
<feature type="compositionally biased region" description="Basic and acidic residues" evidence="1">
    <location>
        <begin position="11"/>
        <end position="21"/>
    </location>
</feature>
<evidence type="ECO:0000256" key="1">
    <source>
        <dbReference type="SAM" id="MobiDB-lite"/>
    </source>
</evidence>
<dbReference type="AlphaFoldDB" id="A0A0C7TXM5"/>
<dbReference type="KEGG" id="hsl:OE5069A1R"/>
<reference evidence="2 3" key="1">
    <citation type="journal article" date="2008" name="Genomics">
        <title>Evolution in the laboratory: the genome of Halobacterium salinarum strain R1 compared to that of strain NRC-1.</title>
        <authorList>
            <person name="Pfeiffer F."/>
            <person name="Schuster S.C."/>
            <person name="Broicher A."/>
            <person name="Falb M."/>
            <person name="Palm P."/>
            <person name="Rodewald K."/>
            <person name="Ruepp A."/>
            <person name="Soppa J."/>
            <person name="Tittor J."/>
            <person name="Oesterhelt D."/>
        </authorList>
    </citation>
    <scope>NUCLEOTIDE SEQUENCE [LARGE SCALE GENOMIC DNA]</scope>
    <source>
        <strain evidence="3">ATCC 29341 / DSM 671 / R1</strain>
        <plasmid evidence="3">Plasmid PHS3</plasmid>
    </source>
</reference>
<dbReference type="HOGENOM" id="CLU_3021070_0_0_2"/>
<evidence type="ECO:0000313" key="2">
    <source>
        <dbReference type="EMBL" id="CEQ38542.1"/>
    </source>
</evidence>
<geneLocation type="plasmid" evidence="2 3">
    <name>PHS3</name>
</geneLocation>
<dbReference type="EMBL" id="AM774418">
    <property type="protein sequence ID" value="CEQ38542.1"/>
    <property type="molecule type" value="Genomic_DNA"/>
</dbReference>
<evidence type="ECO:0000313" key="3">
    <source>
        <dbReference type="Proteomes" id="UP000001321"/>
    </source>
</evidence>
<dbReference type="Proteomes" id="UP000001321">
    <property type="component" value="Plasmid PHS3"/>
</dbReference>
<accession>A0A0C7TXM5</accession>